<accession>A0A7S8EAV0</accession>
<dbReference type="EMBL" id="CP062983">
    <property type="protein sequence ID" value="QPC83537.1"/>
    <property type="molecule type" value="Genomic_DNA"/>
</dbReference>
<organism evidence="1 2">
    <name type="scientific">Phototrophicus methaneseepsis</name>
    <dbReference type="NCBI Taxonomy" id="2710758"/>
    <lineage>
        <taxon>Bacteria</taxon>
        <taxon>Bacillati</taxon>
        <taxon>Chloroflexota</taxon>
        <taxon>Candidatus Thermofontia</taxon>
        <taxon>Phototrophicales</taxon>
        <taxon>Phototrophicaceae</taxon>
        <taxon>Phototrophicus</taxon>
    </lineage>
</organism>
<dbReference type="Gene3D" id="3.40.50.2300">
    <property type="match status" value="1"/>
</dbReference>
<dbReference type="KEGG" id="pmet:G4Y79_03900"/>
<gene>
    <name evidence="1" type="ORF">G4Y79_03900</name>
</gene>
<dbReference type="InterPro" id="IPR013324">
    <property type="entry name" value="RNA_pol_sigma_r3/r4-like"/>
</dbReference>
<evidence type="ECO:0000313" key="1">
    <source>
        <dbReference type="EMBL" id="QPC83537.1"/>
    </source>
</evidence>
<dbReference type="SUPFAM" id="SSF52172">
    <property type="entry name" value="CheY-like"/>
    <property type="match status" value="1"/>
</dbReference>
<protein>
    <submittedName>
        <fullName evidence="1">Response regulator transcription factor</fullName>
    </submittedName>
</protein>
<dbReference type="InterPro" id="IPR011006">
    <property type="entry name" value="CheY-like_superfamily"/>
</dbReference>
<reference evidence="1 2" key="1">
    <citation type="submission" date="2020-02" db="EMBL/GenBank/DDBJ databases">
        <authorList>
            <person name="Zheng R.K."/>
            <person name="Sun C.M."/>
        </authorList>
    </citation>
    <scope>NUCLEOTIDE SEQUENCE [LARGE SCALE GENOMIC DNA]</scope>
    <source>
        <strain evidence="2">rifampicinis</strain>
    </source>
</reference>
<keyword evidence="2" id="KW-1185">Reference proteome</keyword>
<name>A0A7S8EAV0_9CHLR</name>
<dbReference type="RefSeq" id="WP_195171603.1">
    <property type="nucleotide sequence ID" value="NZ_CP062983.1"/>
</dbReference>
<dbReference type="SUPFAM" id="SSF88659">
    <property type="entry name" value="Sigma3 and sigma4 domains of RNA polymerase sigma factors"/>
    <property type="match status" value="1"/>
</dbReference>
<dbReference type="Proteomes" id="UP000594468">
    <property type="component" value="Chromosome"/>
</dbReference>
<proteinExistence type="predicted"/>
<dbReference type="AlphaFoldDB" id="A0A7S8EAV0"/>
<evidence type="ECO:0000313" key="2">
    <source>
        <dbReference type="Proteomes" id="UP000594468"/>
    </source>
</evidence>
<sequence>MTGQYPMPGIGSLNLKVVLFDTDIYALQALNSYLAWDRRTRVTFMTREIDELWNYLRVMPPAEQPDILVLDADHLGGPDGLLATMRRVKDMSPGTEIVCMAQNLDDPMLALVAAEFGAKAYLLKHEVRLRIAWAICRTVEHDMIITPEVQRTTQGYANRRLYNAFILPEQRDYPEMTDRIRQAIRLCVIEGMPAHLAADEMGISLHTIRGYIKEGYRILESYDHHEYPTDMTPQERAFMRFTALADEF</sequence>